<dbReference type="EC" id="2.3.1.180" evidence="5"/>
<dbReference type="GO" id="GO:0044550">
    <property type="term" value="P:secondary metabolite biosynthetic process"/>
    <property type="evidence" value="ECO:0007669"/>
    <property type="project" value="TreeGrafter"/>
</dbReference>
<dbReference type="KEGG" id="ccos:Pan44_30720"/>
<dbReference type="EMBL" id="CP036271">
    <property type="protein sequence ID" value="QDT55031.1"/>
    <property type="molecule type" value="Genomic_DNA"/>
</dbReference>
<dbReference type="Gene3D" id="3.40.47.10">
    <property type="match status" value="2"/>
</dbReference>
<gene>
    <name evidence="5" type="primary">fabH_2</name>
    <name evidence="5" type="ORF">Pan44_30720</name>
</gene>
<dbReference type="AlphaFoldDB" id="A0A517SFX9"/>
<protein>
    <submittedName>
        <fullName evidence="5">3-oxoacyl-[acyl-carrier-protein] synthase 3</fullName>
        <ecNumber evidence="5">2.3.1.180</ecNumber>
    </submittedName>
</protein>
<proteinExistence type="predicted"/>
<dbReference type="NCBIfam" id="NF006720">
    <property type="entry name" value="PRK09258.1"/>
    <property type="match status" value="1"/>
</dbReference>
<dbReference type="InterPro" id="IPR016039">
    <property type="entry name" value="Thiolase-like"/>
</dbReference>
<dbReference type="GO" id="GO:0033818">
    <property type="term" value="F:beta-ketoacyl-acyl-carrier-protein synthase III activity"/>
    <property type="evidence" value="ECO:0007669"/>
    <property type="project" value="UniProtKB-EC"/>
</dbReference>
<evidence type="ECO:0000259" key="3">
    <source>
        <dbReference type="Pfam" id="PF00108"/>
    </source>
</evidence>
<feature type="domain" description="Beta-ketoacyl-[acyl-carrier-protein] synthase III C-terminal" evidence="4">
    <location>
        <begin position="263"/>
        <end position="341"/>
    </location>
</feature>
<dbReference type="InterPro" id="IPR013747">
    <property type="entry name" value="ACP_syn_III_C"/>
</dbReference>
<dbReference type="PANTHER" id="PTHR34069:SF3">
    <property type="entry name" value="ACYL-COA:ACYL-COA ALKYLTRANSFERASE"/>
    <property type="match status" value="1"/>
</dbReference>
<dbReference type="Proteomes" id="UP000315700">
    <property type="component" value="Chromosome"/>
</dbReference>
<keyword evidence="6" id="KW-1185">Reference proteome</keyword>
<sequence>MRYTDVCVESFACTLPDDVVTSAEIEARLAPVYERLGLPEGRLELMTGIRERRFYPNGTRPGAVSARTVRKAIEKTHLTAGQIGALVHGSVCRDQMEPATAAGVHRAAGLPSDCMIMDVSNACLGLLNGMLLIADQIELGRIKAGVVVGTETGRDLVEGTISRLLADSRITRKDIKREFASLTIGSGSAAIVLTHRKISQTQRRLLGGAVLADTSNSELCAGGDQAAAMGAAAPQMQTDSEALLHAGIALAEKTWERFQRTLEWSAADVSKCFTHQVGKAHRQLLLEKLGLSQSIDFPTVEFLGNTGAAALPTAAALGYEQGHIAAGDRVALLGIGSGLSCIMLGIEEAR</sequence>
<evidence type="ECO:0000313" key="5">
    <source>
        <dbReference type="EMBL" id="QDT55031.1"/>
    </source>
</evidence>
<accession>A0A517SFX9</accession>
<evidence type="ECO:0000259" key="4">
    <source>
        <dbReference type="Pfam" id="PF08541"/>
    </source>
</evidence>
<evidence type="ECO:0000313" key="6">
    <source>
        <dbReference type="Proteomes" id="UP000315700"/>
    </source>
</evidence>
<dbReference type="InParanoid" id="A0A517SFX9"/>
<evidence type="ECO:0000256" key="1">
    <source>
        <dbReference type="ARBA" id="ARBA00022679"/>
    </source>
</evidence>
<keyword evidence="2 5" id="KW-0012">Acyltransferase</keyword>
<feature type="domain" description="Thiolase N-terminal" evidence="3">
    <location>
        <begin position="64"/>
        <end position="152"/>
    </location>
</feature>
<reference evidence="5 6" key="1">
    <citation type="submission" date="2019-02" db="EMBL/GenBank/DDBJ databases">
        <title>Deep-cultivation of Planctomycetes and their phenomic and genomic characterization uncovers novel biology.</title>
        <authorList>
            <person name="Wiegand S."/>
            <person name="Jogler M."/>
            <person name="Boedeker C."/>
            <person name="Pinto D."/>
            <person name="Vollmers J."/>
            <person name="Rivas-Marin E."/>
            <person name="Kohn T."/>
            <person name="Peeters S.H."/>
            <person name="Heuer A."/>
            <person name="Rast P."/>
            <person name="Oberbeckmann S."/>
            <person name="Bunk B."/>
            <person name="Jeske O."/>
            <person name="Meyerdierks A."/>
            <person name="Storesund J.E."/>
            <person name="Kallscheuer N."/>
            <person name="Luecker S."/>
            <person name="Lage O.M."/>
            <person name="Pohl T."/>
            <person name="Merkel B.J."/>
            <person name="Hornburger P."/>
            <person name="Mueller R.-W."/>
            <person name="Bruemmer F."/>
            <person name="Labrenz M."/>
            <person name="Spormann A.M."/>
            <person name="Op den Camp H."/>
            <person name="Overmann J."/>
            <person name="Amann R."/>
            <person name="Jetten M.S.M."/>
            <person name="Mascher T."/>
            <person name="Medema M.H."/>
            <person name="Devos D.P."/>
            <person name="Kaster A.-K."/>
            <person name="Ovreas L."/>
            <person name="Rohde M."/>
            <person name="Galperin M.Y."/>
            <person name="Jogler C."/>
        </authorList>
    </citation>
    <scope>NUCLEOTIDE SEQUENCE [LARGE SCALE GENOMIC DNA]</scope>
    <source>
        <strain evidence="5 6">Pan44</strain>
    </source>
</reference>
<name>A0A517SFX9_9PLAN</name>
<dbReference type="InterPro" id="IPR020616">
    <property type="entry name" value="Thiolase_N"/>
</dbReference>
<dbReference type="OrthoDB" id="9788274at2"/>
<dbReference type="PANTHER" id="PTHR34069">
    <property type="entry name" value="3-OXOACYL-[ACYL-CARRIER-PROTEIN] SYNTHASE 3"/>
    <property type="match status" value="1"/>
</dbReference>
<dbReference type="RefSeq" id="WP_145030829.1">
    <property type="nucleotide sequence ID" value="NZ_CP036271.1"/>
</dbReference>
<keyword evidence="1 5" id="KW-0808">Transferase</keyword>
<dbReference type="Pfam" id="PF08541">
    <property type="entry name" value="ACP_syn_III_C"/>
    <property type="match status" value="1"/>
</dbReference>
<dbReference type="SUPFAM" id="SSF53901">
    <property type="entry name" value="Thiolase-like"/>
    <property type="match status" value="1"/>
</dbReference>
<organism evidence="5 6">
    <name type="scientific">Caulifigura coniformis</name>
    <dbReference type="NCBI Taxonomy" id="2527983"/>
    <lineage>
        <taxon>Bacteria</taxon>
        <taxon>Pseudomonadati</taxon>
        <taxon>Planctomycetota</taxon>
        <taxon>Planctomycetia</taxon>
        <taxon>Planctomycetales</taxon>
        <taxon>Planctomycetaceae</taxon>
        <taxon>Caulifigura</taxon>
    </lineage>
</organism>
<dbReference type="Pfam" id="PF00108">
    <property type="entry name" value="Thiolase_N"/>
    <property type="match status" value="1"/>
</dbReference>
<evidence type="ECO:0000256" key="2">
    <source>
        <dbReference type="ARBA" id="ARBA00023315"/>
    </source>
</evidence>